<name>A0ABS4G7H8_9CLOT</name>
<evidence type="ECO:0000313" key="2">
    <source>
        <dbReference type="EMBL" id="MBP1920496.1"/>
    </source>
</evidence>
<dbReference type="RefSeq" id="WP_209460668.1">
    <property type="nucleotide sequence ID" value="NZ_JAGGKC010000031.1"/>
</dbReference>
<dbReference type="InterPro" id="IPR002708">
    <property type="entry name" value="HcyBio"/>
</dbReference>
<protein>
    <submittedName>
        <fullName evidence="2">Uncharacterized protein (DUF39 family)</fullName>
    </submittedName>
</protein>
<comment type="caution">
    <text evidence="2">The sequence shown here is derived from an EMBL/GenBank/DDBJ whole genome shotgun (WGS) entry which is preliminary data.</text>
</comment>
<gene>
    <name evidence="2" type="ORF">J2Z34_003008</name>
</gene>
<evidence type="ECO:0000259" key="1">
    <source>
        <dbReference type="Pfam" id="PF01837"/>
    </source>
</evidence>
<accession>A0ABS4G7H8</accession>
<dbReference type="Pfam" id="PF01837">
    <property type="entry name" value="HcyBio"/>
    <property type="match status" value="1"/>
</dbReference>
<dbReference type="EMBL" id="JAGGKC010000031">
    <property type="protein sequence ID" value="MBP1920496.1"/>
    <property type="molecule type" value="Genomic_DNA"/>
</dbReference>
<organism evidence="2 3">
    <name type="scientific">Youngiibacter multivorans</name>
    <dbReference type="NCBI Taxonomy" id="937251"/>
    <lineage>
        <taxon>Bacteria</taxon>
        <taxon>Bacillati</taxon>
        <taxon>Bacillota</taxon>
        <taxon>Clostridia</taxon>
        <taxon>Eubacteriales</taxon>
        <taxon>Clostridiaceae</taxon>
        <taxon>Youngiibacter</taxon>
    </lineage>
</organism>
<proteinExistence type="predicted"/>
<sequence>MKERSFNEINEKIKSGTVVVCTAEELIALVDEVGLENAYEKVDVVTTGTFGPMCSSGAFLNFGHSDPPIRMEKIMLNGVEAYGGLAAVDTYIGATAESEDKGYEYGGAHVICDLIDGKEVVLEAHGKGTDCYPAKSVRTRLTLSDLNEAYLYNPRNAYQNYSAATNTSGKSLHTYMGTLLPKTGNVTYSTSGELSPLLKDPGLRTIGVGTRLLVGGAIGYVAWNGTQCKTSAPKNENGTPMTPGATLAVVGELREMDTKYINPAVFKGYGTSLNVGIGIPIPVIDMDILKGCAVRNKDITTNIVDYSIQSRSKPVVKTVTYEELQSGKVEIDGKEVKTSPTSSIRKAREIAENLKKLIQNGEFLLEEPVKFFKKDAAVKAMKDPEEVRR</sequence>
<feature type="domain" description="Homocysteine biosynthesis enzyme sulfur-incorporation" evidence="1">
    <location>
        <begin position="18"/>
        <end position="365"/>
    </location>
</feature>
<evidence type="ECO:0000313" key="3">
    <source>
        <dbReference type="Proteomes" id="UP001519271"/>
    </source>
</evidence>
<reference evidence="2 3" key="1">
    <citation type="submission" date="2021-03" db="EMBL/GenBank/DDBJ databases">
        <title>Genomic Encyclopedia of Type Strains, Phase IV (KMG-IV): sequencing the most valuable type-strain genomes for metagenomic binning, comparative biology and taxonomic classification.</title>
        <authorList>
            <person name="Goeker M."/>
        </authorList>
    </citation>
    <scope>NUCLEOTIDE SEQUENCE [LARGE SCALE GENOMIC DNA]</scope>
    <source>
        <strain evidence="2 3">DSM 6139</strain>
    </source>
</reference>
<keyword evidence="3" id="KW-1185">Reference proteome</keyword>
<dbReference type="Proteomes" id="UP001519271">
    <property type="component" value="Unassembled WGS sequence"/>
</dbReference>